<keyword evidence="1" id="KW-0489">Methyltransferase</keyword>
<proteinExistence type="predicted"/>
<gene>
    <name evidence="1" type="ORF">NB646_04640</name>
</gene>
<protein>
    <submittedName>
        <fullName evidence="1">SAM-dependent methyltransferase</fullName>
    </submittedName>
</protein>
<evidence type="ECO:0000313" key="1">
    <source>
        <dbReference type="EMBL" id="WAV92008.1"/>
    </source>
</evidence>
<dbReference type="GO" id="GO:0008168">
    <property type="term" value="F:methyltransferase activity"/>
    <property type="evidence" value="ECO:0007669"/>
    <property type="project" value="UniProtKB-KW"/>
</dbReference>
<accession>A0A9E9NTP8</accession>
<reference evidence="1" key="1">
    <citation type="journal article" date="2022" name="Front. Microbiol.">
        <title>New perspectives on an old grouping: The genomic and phenotypic variability of Oxalobacter formigenes and the implications for calcium oxalate stone prevention.</title>
        <authorList>
            <person name="Chmiel J.A."/>
            <person name="Carr C."/>
            <person name="Stuivenberg G.A."/>
            <person name="Venema R."/>
            <person name="Chanyi R.M."/>
            <person name="Al K.F."/>
            <person name="Giguere D."/>
            <person name="Say H."/>
            <person name="Akouris P.P."/>
            <person name="Dominguez Romero S.A."/>
            <person name="Kwong A."/>
            <person name="Tai V."/>
            <person name="Koval S.F."/>
            <person name="Razvi H."/>
            <person name="Bjazevic J."/>
            <person name="Burton J.P."/>
        </authorList>
    </citation>
    <scope>NUCLEOTIDE SEQUENCE</scope>
    <source>
        <strain evidence="1">OxK</strain>
    </source>
</reference>
<dbReference type="Proteomes" id="UP001164819">
    <property type="component" value="Chromosome"/>
</dbReference>
<organism evidence="1">
    <name type="scientific">Oxalobacter aliiformigenes</name>
    <dbReference type="NCBI Taxonomy" id="2946593"/>
    <lineage>
        <taxon>Bacteria</taxon>
        <taxon>Pseudomonadati</taxon>
        <taxon>Pseudomonadota</taxon>
        <taxon>Betaproteobacteria</taxon>
        <taxon>Burkholderiales</taxon>
        <taxon>Oxalobacteraceae</taxon>
        <taxon>Oxalobacter</taxon>
    </lineage>
</organism>
<sequence length="236" mass="27181">MPFIMKNVVPWGRTLDEYRKMFSLSDAELEGHIACFGDGVASFNAECDMQGGHVTSFDPVYRFSCDRLELVLEEAKRRLIEKTCHEGHGNGRSGVERDINELQKRHMTAVEIFMDDFEEGKKQGRYIDYELPYRIPCPDNCFDLGLSSYFLLSSAKPGINFHYQALEEMLRICHEVRIFPIVDMHGRETGLARKVIRRFAGSHDLWICKTAYHCAGNHNDMLVIRNIFKPSSSLLH</sequence>
<dbReference type="AlphaFoldDB" id="A0A9E9NTP8"/>
<keyword evidence="1" id="KW-0808">Transferase</keyword>
<name>A0A9E9NTP8_9BURK</name>
<dbReference type="EMBL" id="CP098251">
    <property type="protein sequence ID" value="WAV92008.1"/>
    <property type="molecule type" value="Genomic_DNA"/>
</dbReference>
<dbReference type="GO" id="GO:0032259">
    <property type="term" value="P:methylation"/>
    <property type="evidence" value="ECO:0007669"/>
    <property type="project" value="UniProtKB-KW"/>
</dbReference>
<dbReference type="RefSeq" id="WP_269316297.1">
    <property type="nucleotide sequence ID" value="NZ_CP098251.1"/>
</dbReference>